<dbReference type="EMBL" id="MU863658">
    <property type="protein sequence ID" value="KAK4098479.1"/>
    <property type="molecule type" value="Genomic_DNA"/>
</dbReference>
<organism evidence="2 3">
    <name type="scientific">Parathielavia hyrcaniae</name>
    <dbReference type="NCBI Taxonomy" id="113614"/>
    <lineage>
        <taxon>Eukaryota</taxon>
        <taxon>Fungi</taxon>
        <taxon>Dikarya</taxon>
        <taxon>Ascomycota</taxon>
        <taxon>Pezizomycotina</taxon>
        <taxon>Sordariomycetes</taxon>
        <taxon>Sordariomycetidae</taxon>
        <taxon>Sordariales</taxon>
        <taxon>Chaetomiaceae</taxon>
        <taxon>Parathielavia</taxon>
    </lineage>
</organism>
<feature type="signal peptide" evidence="1">
    <location>
        <begin position="1"/>
        <end position="18"/>
    </location>
</feature>
<keyword evidence="3" id="KW-1185">Reference proteome</keyword>
<evidence type="ECO:0000313" key="3">
    <source>
        <dbReference type="Proteomes" id="UP001305647"/>
    </source>
</evidence>
<accession>A0AAN6PXK3</accession>
<evidence type="ECO:0000313" key="2">
    <source>
        <dbReference type="EMBL" id="KAK4098479.1"/>
    </source>
</evidence>
<dbReference type="AlphaFoldDB" id="A0AAN6PXK3"/>
<sequence>MKVFALLALAGLPAAVLGTPTADTVTIAERSGSDTSCNPYKEWGSTRGSYSYYCASFGDYPRYDFHCVKYKNKDYCSGKAFCRRDSDCSSSSVCHDGICVKKVKSKYCRRTCDPDHPDLETLHWSSLA</sequence>
<protein>
    <submittedName>
        <fullName evidence="2">Uncharacterized protein</fullName>
    </submittedName>
</protein>
<feature type="chain" id="PRO_5042999043" evidence="1">
    <location>
        <begin position="19"/>
        <end position="128"/>
    </location>
</feature>
<gene>
    <name evidence="2" type="ORF">N658DRAFT_509475</name>
</gene>
<reference evidence="2" key="2">
    <citation type="submission" date="2023-05" db="EMBL/GenBank/DDBJ databases">
        <authorList>
            <consortium name="Lawrence Berkeley National Laboratory"/>
            <person name="Steindorff A."/>
            <person name="Hensen N."/>
            <person name="Bonometti L."/>
            <person name="Westerberg I."/>
            <person name="Brannstrom I.O."/>
            <person name="Guillou S."/>
            <person name="Cros-Aarteil S."/>
            <person name="Calhoun S."/>
            <person name="Haridas S."/>
            <person name="Kuo A."/>
            <person name="Mondo S."/>
            <person name="Pangilinan J."/>
            <person name="Riley R."/>
            <person name="Labutti K."/>
            <person name="Andreopoulos B."/>
            <person name="Lipzen A."/>
            <person name="Chen C."/>
            <person name="Yanf M."/>
            <person name="Daum C."/>
            <person name="Ng V."/>
            <person name="Clum A."/>
            <person name="Ohm R."/>
            <person name="Martin F."/>
            <person name="Silar P."/>
            <person name="Natvig D."/>
            <person name="Lalanne C."/>
            <person name="Gautier V."/>
            <person name="Ament-Velasquez S.L."/>
            <person name="Kruys A."/>
            <person name="Hutchinson M.I."/>
            <person name="Powell A.J."/>
            <person name="Barry K."/>
            <person name="Miller A.N."/>
            <person name="Grigoriev I.V."/>
            <person name="Debuchy R."/>
            <person name="Gladieux P."/>
            <person name="Thoren M.H."/>
            <person name="Johannesson H."/>
        </authorList>
    </citation>
    <scope>NUCLEOTIDE SEQUENCE</scope>
    <source>
        <strain evidence="2">CBS 757.83</strain>
    </source>
</reference>
<evidence type="ECO:0000256" key="1">
    <source>
        <dbReference type="SAM" id="SignalP"/>
    </source>
</evidence>
<comment type="caution">
    <text evidence="2">The sequence shown here is derived from an EMBL/GenBank/DDBJ whole genome shotgun (WGS) entry which is preliminary data.</text>
</comment>
<keyword evidence="1" id="KW-0732">Signal</keyword>
<proteinExistence type="predicted"/>
<reference evidence="2" key="1">
    <citation type="journal article" date="2023" name="Mol. Phylogenet. Evol.">
        <title>Genome-scale phylogeny and comparative genomics of the fungal order Sordariales.</title>
        <authorList>
            <person name="Hensen N."/>
            <person name="Bonometti L."/>
            <person name="Westerberg I."/>
            <person name="Brannstrom I.O."/>
            <person name="Guillou S."/>
            <person name="Cros-Aarteil S."/>
            <person name="Calhoun S."/>
            <person name="Haridas S."/>
            <person name="Kuo A."/>
            <person name="Mondo S."/>
            <person name="Pangilinan J."/>
            <person name="Riley R."/>
            <person name="LaButti K."/>
            <person name="Andreopoulos B."/>
            <person name="Lipzen A."/>
            <person name="Chen C."/>
            <person name="Yan M."/>
            <person name="Daum C."/>
            <person name="Ng V."/>
            <person name="Clum A."/>
            <person name="Steindorff A."/>
            <person name="Ohm R.A."/>
            <person name="Martin F."/>
            <person name="Silar P."/>
            <person name="Natvig D.O."/>
            <person name="Lalanne C."/>
            <person name="Gautier V."/>
            <person name="Ament-Velasquez S.L."/>
            <person name="Kruys A."/>
            <person name="Hutchinson M.I."/>
            <person name="Powell A.J."/>
            <person name="Barry K."/>
            <person name="Miller A.N."/>
            <person name="Grigoriev I.V."/>
            <person name="Debuchy R."/>
            <person name="Gladieux P."/>
            <person name="Hiltunen Thoren M."/>
            <person name="Johannesson H."/>
        </authorList>
    </citation>
    <scope>NUCLEOTIDE SEQUENCE</scope>
    <source>
        <strain evidence="2">CBS 757.83</strain>
    </source>
</reference>
<dbReference type="Proteomes" id="UP001305647">
    <property type="component" value="Unassembled WGS sequence"/>
</dbReference>
<name>A0AAN6PXK3_9PEZI</name>